<feature type="domain" description="Thioredoxin-like fold" evidence="7">
    <location>
        <begin position="26"/>
        <end position="122"/>
    </location>
</feature>
<dbReference type="AlphaFoldDB" id="A0AAV5SCR3"/>
<evidence type="ECO:0000256" key="5">
    <source>
        <dbReference type="ARBA" id="ARBA00047388"/>
    </source>
</evidence>
<dbReference type="SUPFAM" id="SSF52833">
    <property type="entry name" value="Thioredoxin-like"/>
    <property type="match status" value="1"/>
</dbReference>
<evidence type="ECO:0000256" key="4">
    <source>
        <dbReference type="ARBA" id="ARBA00023027"/>
    </source>
</evidence>
<dbReference type="PANTHER" id="PTHR13871:SF103">
    <property type="entry name" value="THIOREDOXIN DOMAIN-CONTAINING PROTEIN"/>
    <property type="match status" value="1"/>
</dbReference>
<dbReference type="InterPro" id="IPR036249">
    <property type="entry name" value="Thioredoxin-like_sf"/>
</dbReference>
<comment type="catalytic activity">
    <reaction evidence="6">
        <text>[protein]-dithiol + NADP(+) = [protein]-disulfide + NADPH + H(+)</text>
        <dbReference type="Rhea" id="RHEA:18753"/>
        <dbReference type="Rhea" id="RHEA-COMP:10593"/>
        <dbReference type="Rhea" id="RHEA-COMP:10594"/>
        <dbReference type="ChEBI" id="CHEBI:15378"/>
        <dbReference type="ChEBI" id="CHEBI:29950"/>
        <dbReference type="ChEBI" id="CHEBI:50058"/>
        <dbReference type="ChEBI" id="CHEBI:57783"/>
        <dbReference type="ChEBI" id="CHEBI:58349"/>
        <dbReference type="EC" id="1.8.1.8"/>
    </reaction>
</comment>
<dbReference type="EC" id="1.8.1.8" evidence="1"/>
<evidence type="ECO:0000256" key="1">
    <source>
        <dbReference type="ARBA" id="ARBA00012612"/>
    </source>
</evidence>
<evidence type="ECO:0000313" key="9">
    <source>
        <dbReference type="Proteomes" id="UP001432027"/>
    </source>
</evidence>
<name>A0AAV5SCR3_9BILA</name>
<gene>
    <name evidence="8" type="ORF">PENTCL1PPCAC_3336</name>
</gene>
<evidence type="ECO:0000259" key="7">
    <source>
        <dbReference type="Pfam" id="PF13905"/>
    </source>
</evidence>
<keyword evidence="2" id="KW-0677">Repeat</keyword>
<evidence type="ECO:0000256" key="3">
    <source>
        <dbReference type="ARBA" id="ARBA00023002"/>
    </source>
</evidence>
<dbReference type="Pfam" id="PF13905">
    <property type="entry name" value="Thioredoxin_8"/>
    <property type="match status" value="1"/>
</dbReference>
<dbReference type="PANTHER" id="PTHR13871">
    <property type="entry name" value="THIOREDOXIN"/>
    <property type="match status" value="1"/>
</dbReference>
<comment type="caution">
    <text evidence="8">The sequence shown here is derived from an EMBL/GenBank/DDBJ whole genome shotgun (WGS) entry which is preliminary data.</text>
</comment>
<protein>
    <recommendedName>
        <fullName evidence="1">protein-disulfide reductase</fullName>
        <ecNumber evidence="1">1.8.1.8</ecNumber>
    </recommendedName>
</protein>
<dbReference type="InterPro" id="IPR052259">
    <property type="entry name" value="Nucleoredoxin-like"/>
</dbReference>
<accession>A0AAV5SCR3</accession>
<evidence type="ECO:0000313" key="8">
    <source>
        <dbReference type="EMBL" id="GMS81161.1"/>
    </source>
</evidence>
<dbReference type="Gene3D" id="3.40.30.10">
    <property type="entry name" value="Glutaredoxin"/>
    <property type="match status" value="1"/>
</dbReference>
<proteinExistence type="predicted"/>
<keyword evidence="9" id="KW-1185">Reference proteome</keyword>
<dbReference type="EMBL" id="BTSX01000001">
    <property type="protein sequence ID" value="GMS81161.1"/>
    <property type="molecule type" value="Genomic_DNA"/>
</dbReference>
<sequence length="142" mass="16106">LFQMASLLAEVNVFKNKVVSNAELDGKTIGIFFVSHTELGSVTTIPLMRKFFKNREVFGLHDFEIVIACLDENGSDYDLLLEESDVGWHYLAFQNPLIKDLYDKYNIDQSPALLVVRPNGDVVTTNGINDIVTAYSIFDRWI</sequence>
<comment type="catalytic activity">
    <reaction evidence="5">
        <text>[protein]-dithiol + NAD(+) = [protein]-disulfide + NADH + H(+)</text>
        <dbReference type="Rhea" id="RHEA:18749"/>
        <dbReference type="Rhea" id="RHEA-COMP:10593"/>
        <dbReference type="Rhea" id="RHEA-COMP:10594"/>
        <dbReference type="ChEBI" id="CHEBI:15378"/>
        <dbReference type="ChEBI" id="CHEBI:29950"/>
        <dbReference type="ChEBI" id="CHEBI:50058"/>
        <dbReference type="ChEBI" id="CHEBI:57540"/>
        <dbReference type="ChEBI" id="CHEBI:57945"/>
        <dbReference type="EC" id="1.8.1.8"/>
    </reaction>
</comment>
<keyword evidence="3" id="KW-0560">Oxidoreductase</keyword>
<dbReference type="Proteomes" id="UP001432027">
    <property type="component" value="Unassembled WGS sequence"/>
</dbReference>
<evidence type="ECO:0000256" key="6">
    <source>
        <dbReference type="ARBA" id="ARBA00047804"/>
    </source>
</evidence>
<dbReference type="GO" id="GO:0047134">
    <property type="term" value="F:protein-disulfide reductase [NAD(P)H] activity"/>
    <property type="evidence" value="ECO:0007669"/>
    <property type="project" value="UniProtKB-EC"/>
</dbReference>
<feature type="non-terminal residue" evidence="8">
    <location>
        <position position="1"/>
    </location>
</feature>
<keyword evidence="4" id="KW-0520">NAD</keyword>
<organism evidence="8 9">
    <name type="scientific">Pristionchus entomophagus</name>
    <dbReference type="NCBI Taxonomy" id="358040"/>
    <lineage>
        <taxon>Eukaryota</taxon>
        <taxon>Metazoa</taxon>
        <taxon>Ecdysozoa</taxon>
        <taxon>Nematoda</taxon>
        <taxon>Chromadorea</taxon>
        <taxon>Rhabditida</taxon>
        <taxon>Rhabditina</taxon>
        <taxon>Diplogasteromorpha</taxon>
        <taxon>Diplogasteroidea</taxon>
        <taxon>Neodiplogasteridae</taxon>
        <taxon>Pristionchus</taxon>
    </lineage>
</organism>
<reference evidence="8" key="1">
    <citation type="submission" date="2023-10" db="EMBL/GenBank/DDBJ databases">
        <title>Genome assembly of Pristionchus species.</title>
        <authorList>
            <person name="Yoshida K."/>
            <person name="Sommer R.J."/>
        </authorList>
    </citation>
    <scope>NUCLEOTIDE SEQUENCE</scope>
    <source>
        <strain evidence="8">RS0144</strain>
    </source>
</reference>
<dbReference type="InterPro" id="IPR012336">
    <property type="entry name" value="Thioredoxin-like_fold"/>
</dbReference>
<evidence type="ECO:0000256" key="2">
    <source>
        <dbReference type="ARBA" id="ARBA00022737"/>
    </source>
</evidence>